<dbReference type="PANTHER" id="PTHR33525">
    <property type="match status" value="1"/>
</dbReference>
<proteinExistence type="predicted"/>
<dbReference type="STRING" id="1167006.UWK_02135"/>
<evidence type="ECO:0000256" key="2">
    <source>
        <dbReference type="ARBA" id="ARBA00012438"/>
    </source>
</evidence>
<evidence type="ECO:0000256" key="3">
    <source>
        <dbReference type="ARBA" id="ARBA00022553"/>
    </source>
</evidence>
<dbReference type="SUPFAM" id="SSF55781">
    <property type="entry name" value="GAF domain-like"/>
    <property type="match status" value="1"/>
</dbReference>
<evidence type="ECO:0000256" key="1">
    <source>
        <dbReference type="ARBA" id="ARBA00000085"/>
    </source>
</evidence>
<dbReference type="CDD" id="cd00082">
    <property type="entry name" value="HisKA"/>
    <property type="match status" value="1"/>
</dbReference>
<dbReference type="OrthoDB" id="9797768at2"/>
<dbReference type="InterPro" id="IPR003594">
    <property type="entry name" value="HATPase_dom"/>
</dbReference>
<dbReference type="InterPro" id="IPR003018">
    <property type="entry name" value="GAF"/>
</dbReference>
<comment type="catalytic activity">
    <reaction evidence="1">
        <text>ATP + protein L-histidine = ADP + protein N-phospho-L-histidine.</text>
        <dbReference type="EC" id="2.7.13.3"/>
    </reaction>
</comment>
<dbReference type="HOGENOM" id="CLU_023354_0_0_7"/>
<dbReference type="eggNOG" id="COG1639">
    <property type="taxonomic scope" value="Bacteria"/>
</dbReference>
<dbReference type="InterPro" id="IPR036890">
    <property type="entry name" value="HATPase_C_sf"/>
</dbReference>
<feature type="domain" description="HDOD" evidence="5">
    <location>
        <begin position="17"/>
        <end position="212"/>
    </location>
</feature>
<keyword evidence="3" id="KW-0597">Phosphoprotein</keyword>
<dbReference type="InterPro" id="IPR003607">
    <property type="entry name" value="HD/PDEase_dom"/>
</dbReference>
<dbReference type="AlphaFoldDB" id="M1P5A8"/>
<dbReference type="PANTHER" id="PTHR33525:SF3">
    <property type="entry name" value="RIBONUCLEASE Y"/>
    <property type="match status" value="1"/>
</dbReference>
<dbReference type="PATRIC" id="fig|1167006.5.peg.2323"/>
<organism evidence="6 7">
    <name type="scientific">Desulfocapsa sulfexigens (strain DSM 10523 / SB164P1)</name>
    <dbReference type="NCBI Taxonomy" id="1167006"/>
    <lineage>
        <taxon>Bacteria</taxon>
        <taxon>Pseudomonadati</taxon>
        <taxon>Thermodesulfobacteriota</taxon>
        <taxon>Desulfobulbia</taxon>
        <taxon>Desulfobulbales</taxon>
        <taxon>Desulfocapsaceae</taxon>
        <taxon>Desulfocapsa</taxon>
    </lineage>
</organism>
<feature type="domain" description="Histidine kinase" evidence="4">
    <location>
        <begin position="495"/>
        <end position="718"/>
    </location>
</feature>
<evidence type="ECO:0000259" key="5">
    <source>
        <dbReference type="PROSITE" id="PS51833"/>
    </source>
</evidence>
<dbReference type="SUPFAM" id="SSF109604">
    <property type="entry name" value="HD-domain/PDEase-like"/>
    <property type="match status" value="1"/>
</dbReference>
<dbReference type="Pfam" id="PF02518">
    <property type="entry name" value="HATPase_c"/>
    <property type="match status" value="1"/>
</dbReference>
<gene>
    <name evidence="6" type="ordered locus">UWK_02135</name>
</gene>
<reference evidence="7" key="1">
    <citation type="journal article" date="2013" name="Stand. Genomic Sci.">
        <title>Complete genome sequence of Desulfocapsa sulfexigens, a marine deltaproteobacterium specialized in disproportionating inorganic sulfur compounds.</title>
        <authorList>
            <person name="Finster K.W."/>
            <person name="Kjeldsen K.U."/>
            <person name="Kube M."/>
            <person name="Reinhardt R."/>
            <person name="Mussmann M."/>
            <person name="Amann R."/>
            <person name="Schreiber L."/>
        </authorList>
    </citation>
    <scope>NUCLEOTIDE SEQUENCE [LARGE SCALE GENOMIC DNA]</scope>
    <source>
        <strain evidence="7">DSM 10523 / SB164P1</strain>
    </source>
</reference>
<dbReference type="InterPro" id="IPR029016">
    <property type="entry name" value="GAF-like_dom_sf"/>
</dbReference>
<dbReference type="SUPFAM" id="SSF47384">
    <property type="entry name" value="Homodimeric domain of signal transducing histidine kinase"/>
    <property type="match status" value="1"/>
</dbReference>
<dbReference type="PROSITE" id="PS51833">
    <property type="entry name" value="HDOD"/>
    <property type="match status" value="1"/>
</dbReference>
<dbReference type="EMBL" id="CP003985">
    <property type="protein sequence ID" value="AGF78678.1"/>
    <property type="molecule type" value="Genomic_DNA"/>
</dbReference>
<dbReference type="InterPro" id="IPR036097">
    <property type="entry name" value="HisK_dim/P_sf"/>
</dbReference>
<dbReference type="SUPFAM" id="SSF55874">
    <property type="entry name" value="ATPase domain of HSP90 chaperone/DNA topoisomerase II/histidine kinase"/>
    <property type="match status" value="1"/>
</dbReference>
<keyword evidence="6" id="KW-0808">Transferase</keyword>
<dbReference type="Gene3D" id="1.10.287.130">
    <property type="match status" value="1"/>
</dbReference>
<dbReference type="SMART" id="SM00388">
    <property type="entry name" value="HisKA"/>
    <property type="match status" value="1"/>
</dbReference>
<evidence type="ECO:0000259" key="4">
    <source>
        <dbReference type="PROSITE" id="PS50109"/>
    </source>
</evidence>
<dbReference type="RefSeq" id="WP_015404368.1">
    <property type="nucleotide sequence ID" value="NC_020304.1"/>
</dbReference>
<dbReference type="SMART" id="SM00387">
    <property type="entry name" value="HATPase_c"/>
    <property type="match status" value="1"/>
</dbReference>
<dbReference type="KEGG" id="dsf:UWK_02135"/>
<dbReference type="eggNOG" id="COG2203">
    <property type="taxonomic scope" value="Bacteria"/>
</dbReference>
<dbReference type="InterPro" id="IPR005467">
    <property type="entry name" value="His_kinase_dom"/>
</dbReference>
<dbReference type="Proteomes" id="UP000011721">
    <property type="component" value="Chromosome"/>
</dbReference>
<evidence type="ECO:0000313" key="7">
    <source>
        <dbReference type="Proteomes" id="UP000011721"/>
    </source>
</evidence>
<dbReference type="Pfam" id="PF08668">
    <property type="entry name" value="HDOD"/>
    <property type="match status" value="1"/>
</dbReference>
<sequence>MDNKNPIYARLQKSKHLPSLPQVLLKLVETCDNDEMALSELSEIISKDASICSRVLTLVNSSYFNLNSTVINIDQAVVYLGADTIKNIAITASVQQIFNKFRQNEHLSMERFWWNSLTSAIYAKRIAKEICYENSEEAYLAGLIHNLGELLLWMNFPEECIAIQSKNKNTILQCSKEEEQIGINHCDAGAWLVKQWKLNSLIADAVLYHHTSLEQVKGNPPLVKIVCLADQCCQAGEAGSEDLYEVGRELFDLGSEQVAEICAGVEEETKEVAEGLGIKVSPPSEKASKQFSESRGPERDLQQQVKNYSLLHGFLENLVAAENRDVILKAIEQAINILFDIETVFFFLHDFEQQQLYGRASTLNRYSEQLQKLIFSTEQGKSLLVKSMLEKRSISITQKAEFQMESRVDSQLFDLVGGKGMLYFPMTAQNRSVGVMVFGVDGSTGKELLNESEYDLVQLLANQAAMSLYLDEVKRRHAEKIHEARLDAASMAAAKVVHEVNNPLGIIRNYLKIVEMKLPATGALQDEFTVLDEEITRISMIVQQLDAFSTSNKRTYELIDINDLLSGVLSVLSRSVFYSSNLQVHFMPDPDLPDIMADAGAIKQIAINLLKNAAEAMTDGGNVYVATSSRCMDEFAEFHTADKKSHCIELTIRDDGPGVSEKILGQLFDPFTSTKGKGHSGLGLSVVNSLVTEMNGVVTCRSNRTDGTLFCITLPIRQNSDS</sequence>
<dbReference type="CDD" id="cd00077">
    <property type="entry name" value="HDc"/>
    <property type="match status" value="1"/>
</dbReference>
<dbReference type="GO" id="GO:0000155">
    <property type="term" value="F:phosphorelay sensor kinase activity"/>
    <property type="evidence" value="ECO:0007669"/>
    <property type="project" value="InterPro"/>
</dbReference>
<dbReference type="InterPro" id="IPR052340">
    <property type="entry name" value="RNase_Y/CdgJ"/>
</dbReference>
<evidence type="ECO:0000313" key="6">
    <source>
        <dbReference type="EMBL" id="AGF78678.1"/>
    </source>
</evidence>
<dbReference type="PROSITE" id="PS50109">
    <property type="entry name" value="HIS_KIN"/>
    <property type="match status" value="1"/>
</dbReference>
<dbReference type="Gene3D" id="3.30.565.10">
    <property type="entry name" value="Histidine kinase-like ATPase, C-terminal domain"/>
    <property type="match status" value="1"/>
</dbReference>
<protein>
    <recommendedName>
        <fullName evidence="2">histidine kinase</fullName>
        <ecNumber evidence="2">2.7.13.3</ecNumber>
    </recommendedName>
</protein>
<dbReference type="Gene3D" id="3.30.450.40">
    <property type="match status" value="1"/>
</dbReference>
<dbReference type="PRINTS" id="PR00344">
    <property type="entry name" value="BCTRLSENSOR"/>
</dbReference>
<dbReference type="Gene3D" id="1.10.3210.10">
    <property type="entry name" value="Hypothetical protein af1432"/>
    <property type="match status" value="1"/>
</dbReference>
<name>M1P5A8_DESSD</name>
<dbReference type="InterPro" id="IPR013976">
    <property type="entry name" value="HDOD"/>
</dbReference>
<dbReference type="eggNOG" id="COG3852">
    <property type="taxonomic scope" value="Bacteria"/>
</dbReference>
<dbReference type="EC" id="2.7.13.3" evidence="2"/>
<accession>M1P5A8</accession>
<dbReference type="Pfam" id="PF13185">
    <property type="entry name" value="GAF_2"/>
    <property type="match status" value="1"/>
</dbReference>
<keyword evidence="7" id="KW-1185">Reference proteome</keyword>
<dbReference type="InterPro" id="IPR004358">
    <property type="entry name" value="Sig_transdc_His_kin-like_C"/>
</dbReference>
<dbReference type="InterPro" id="IPR003661">
    <property type="entry name" value="HisK_dim/P_dom"/>
</dbReference>